<evidence type="ECO:0000256" key="1">
    <source>
        <dbReference type="ARBA" id="ARBA00001933"/>
    </source>
</evidence>
<dbReference type="PANTHER" id="PTHR30511:SF0">
    <property type="entry name" value="ALANINE RACEMASE, CATABOLIC-RELATED"/>
    <property type="match status" value="1"/>
</dbReference>
<dbReference type="EMBL" id="BAAAZG010000019">
    <property type="protein sequence ID" value="GAA4074058.1"/>
    <property type="molecule type" value="Genomic_DNA"/>
</dbReference>
<evidence type="ECO:0000256" key="4">
    <source>
        <dbReference type="HAMAP-Rule" id="MF_01201"/>
    </source>
</evidence>
<evidence type="ECO:0000256" key="3">
    <source>
        <dbReference type="ARBA" id="ARBA00023235"/>
    </source>
</evidence>
<dbReference type="Gene3D" id="2.40.37.10">
    <property type="entry name" value="Lyase, Ornithine Decarboxylase, Chain A, domain 1"/>
    <property type="match status" value="1"/>
</dbReference>
<dbReference type="Proteomes" id="UP001500683">
    <property type="component" value="Unassembled WGS sequence"/>
</dbReference>
<reference evidence="7" key="1">
    <citation type="journal article" date="2019" name="Int. J. Syst. Evol. Microbiol.">
        <title>The Global Catalogue of Microorganisms (GCM) 10K type strain sequencing project: providing services to taxonomists for standard genome sequencing and annotation.</title>
        <authorList>
            <consortium name="The Broad Institute Genomics Platform"/>
            <consortium name="The Broad Institute Genome Sequencing Center for Infectious Disease"/>
            <person name="Wu L."/>
            <person name="Ma J."/>
        </authorList>
    </citation>
    <scope>NUCLEOTIDE SEQUENCE [LARGE SCALE GENOMIC DNA]</scope>
    <source>
        <strain evidence="7">JCM 16702</strain>
    </source>
</reference>
<feature type="active site" description="Proton acceptor; specific for L-alanine" evidence="4">
    <location>
        <position position="265"/>
    </location>
</feature>
<dbReference type="SUPFAM" id="SSF50621">
    <property type="entry name" value="Alanine racemase C-terminal domain-like"/>
    <property type="match status" value="1"/>
</dbReference>
<feature type="active site" description="Proton acceptor; specific for D-alanine" evidence="4">
    <location>
        <position position="35"/>
    </location>
</feature>
<dbReference type="NCBIfam" id="TIGR00492">
    <property type="entry name" value="alr"/>
    <property type="match status" value="1"/>
</dbReference>
<dbReference type="RefSeq" id="WP_344947683.1">
    <property type="nucleotide sequence ID" value="NZ_BAAAZG010000019.1"/>
</dbReference>
<dbReference type="InterPro" id="IPR011079">
    <property type="entry name" value="Ala_racemase_C"/>
</dbReference>
<name>A0ABP7VU90_9ACTN</name>
<evidence type="ECO:0000259" key="5">
    <source>
        <dbReference type="SMART" id="SM01005"/>
    </source>
</evidence>
<dbReference type="CDD" id="cd00430">
    <property type="entry name" value="PLPDE_III_AR"/>
    <property type="match status" value="1"/>
</dbReference>
<feature type="binding site" evidence="4">
    <location>
        <position position="134"/>
    </location>
    <ligand>
        <name>substrate</name>
    </ligand>
</feature>
<proteinExistence type="inferred from homology"/>
<comment type="similarity">
    <text evidence="4">Belongs to the alanine racemase family.</text>
</comment>
<comment type="function">
    <text evidence="4">Catalyzes the interconversion of L-alanine and D-alanine. May also act on other amino acids.</text>
</comment>
<protein>
    <recommendedName>
        <fullName evidence="4">Alanine racemase</fullName>
        <ecNumber evidence="4">5.1.1.1</ecNumber>
    </recommendedName>
</protein>
<keyword evidence="7" id="KW-1185">Reference proteome</keyword>
<evidence type="ECO:0000313" key="6">
    <source>
        <dbReference type="EMBL" id="GAA4074058.1"/>
    </source>
</evidence>
<dbReference type="SMART" id="SM01005">
    <property type="entry name" value="Ala_racemase_C"/>
    <property type="match status" value="1"/>
</dbReference>
<comment type="pathway">
    <text evidence="4">Amino-acid biosynthesis; D-alanine biosynthesis; D-alanine from L-alanine: step 1/1.</text>
</comment>
<evidence type="ECO:0000313" key="7">
    <source>
        <dbReference type="Proteomes" id="UP001500683"/>
    </source>
</evidence>
<dbReference type="InterPro" id="IPR000821">
    <property type="entry name" value="Ala_racemase"/>
</dbReference>
<dbReference type="Pfam" id="PF01168">
    <property type="entry name" value="Ala_racemase_N"/>
    <property type="match status" value="1"/>
</dbReference>
<feature type="modified residue" description="N6-(pyridoxal phosphate)lysine" evidence="4">
    <location>
        <position position="35"/>
    </location>
</feature>
<dbReference type="InterPro" id="IPR009006">
    <property type="entry name" value="Ala_racemase/Decarboxylase_C"/>
</dbReference>
<evidence type="ECO:0000256" key="2">
    <source>
        <dbReference type="ARBA" id="ARBA00022898"/>
    </source>
</evidence>
<dbReference type="SUPFAM" id="SSF51419">
    <property type="entry name" value="PLP-binding barrel"/>
    <property type="match status" value="1"/>
</dbReference>
<dbReference type="InterPro" id="IPR029066">
    <property type="entry name" value="PLP-binding_barrel"/>
</dbReference>
<keyword evidence="3 4" id="KW-0413">Isomerase</keyword>
<keyword evidence="2 4" id="KW-0663">Pyridoxal phosphate</keyword>
<organism evidence="6 7">
    <name type="scientific">Actinomadura miaoliensis</name>
    <dbReference type="NCBI Taxonomy" id="430685"/>
    <lineage>
        <taxon>Bacteria</taxon>
        <taxon>Bacillati</taxon>
        <taxon>Actinomycetota</taxon>
        <taxon>Actinomycetes</taxon>
        <taxon>Streptosporangiales</taxon>
        <taxon>Thermomonosporaceae</taxon>
        <taxon>Actinomadura</taxon>
    </lineage>
</organism>
<feature type="domain" description="Alanine racemase C-terminal" evidence="5">
    <location>
        <begin position="244"/>
        <end position="371"/>
    </location>
</feature>
<dbReference type="Gene3D" id="3.20.20.10">
    <property type="entry name" value="Alanine racemase"/>
    <property type="match status" value="1"/>
</dbReference>
<dbReference type="PANTHER" id="PTHR30511">
    <property type="entry name" value="ALANINE RACEMASE"/>
    <property type="match status" value="1"/>
</dbReference>
<comment type="caution">
    <text evidence="6">The sequence shown here is derived from an EMBL/GenBank/DDBJ whole genome shotgun (WGS) entry which is preliminary data.</text>
</comment>
<accession>A0ABP7VU90</accession>
<dbReference type="InterPro" id="IPR001608">
    <property type="entry name" value="Ala_racemase_N"/>
</dbReference>
<dbReference type="HAMAP" id="MF_01201">
    <property type="entry name" value="Ala_racemase"/>
    <property type="match status" value="1"/>
</dbReference>
<comment type="catalytic activity">
    <reaction evidence="4">
        <text>L-alanine = D-alanine</text>
        <dbReference type="Rhea" id="RHEA:20249"/>
        <dbReference type="ChEBI" id="CHEBI:57416"/>
        <dbReference type="ChEBI" id="CHEBI:57972"/>
        <dbReference type="EC" id="5.1.1.1"/>
    </reaction>
</comment>
<dbReference type="Pfam" id="PF00842">
    <property type="entry name" value="Ala_racemase_C"/>
    <property type="match status" value="1"/>
</dbReference>
<dbReference type="EC" id="5.1.1.1" evidence="4"/>
<sequence length="385" mass="40341">MRIPAQARIDLEAIGANIALLREHAGGAEVMAMVKAEAYGHGLVPAARAALAGGATWLGVAKLDEALRLRDEGVTGVRTLVCLCVPGEPFEQAVAADVDLAAGSVRLVREIAEAAVRAGRPARVHLKADTGMSRGGVGPDDWPALVDAALAAEAAGRLRVVGLMSHLACADEVGHPSIARQVALFREMVEHAEKAGVRPEVRHLANSAATLTLPEARFDLVRPGIATYGLTPVPQLGGFGLRPAMTLVADAALVKRVPAGSGVSYGHTYVTERETTLAVVPVGYGDGVPRHGSNVLEVLAGGRRRRIAGRVCMDQFVIDLGDDELAAGDEIILFGPGDRGEPTAQEWADALGTISYEIVTRIGSRVPRVYAGRPATRPHEGVRHG</sequence>
<gene>
    <name evidence="6" type="primary">alr_2</name>
    <name evidence="6" type="ORF">GCM10022214_33330</name>
</gene>
<feature type="binding site" evidence="4">
    <location>
        <position position="313"/>
    </location>
    <ligand>
        <name>substrate</name>
    </ligand>
</feature>
<dbReference type="PRINTS" id="PR00992">
    <property type="entry name" value="ALARACEMASE"/>
</dbReference>
<comment type="cofactor">
    <cofactor evidence="1 4">
        <name>pyridoxal 5'-phosphate</name>
        <dbReference type="ChEBI" id="CHEBI:597326"/>
    </cofactor>
</comment>